<dbReference type="PANTHER" id="PTHR30520">
    <property type="entry name" value="FORMATE TRANSPORTER-RELATED"/>
    <property type="match status" value="1"/>
</dbReference>
<feature type="transmembrane region" description="Helical" evidence="6">
    <location>
        <begin position="193"/>
        <end position="217"/>
    </location>
</feature>
<evidence type="ECO:0000313" key="7">
    <source>
        <dbReference type="EMBL" id="OUN44534.1"/>
    </source>
</evidence>
<protein>
    <recommendedName>
        <fullName evidence="9">Formate transporter FocA</fullName>
    </recommendedName>
</protein>
<dbReference type="InterPro" id="IPR000292">
    <property type="entry name" value="For/NO2_transpt"/>
</dbReference>
<organism evidence="7 8">
    <name type="scientific">Enorma massiliensis</name>
    <dbReference type="NCBI Taxonomy" id="1472761"/>
    <lineage>
        <taxon>Bacteria</taxon>
        <taxon>Bacillati</taxon>
        <taxon>Actinomycetota</taxon>
        <taxon>Coriobacteriia</taxon>
        <taxon>Coriobacteriales</taxon>
        <taxon>Coriobacteriaceae</taxon>
        <taxon>Enorma</taxon>
    </lineage>
</organism>
<accession>A0A1Y3U707</accession>
<dbReference type="InterPro" id="IPR024002">
    <property type="entry name" value="For/NO2_transpt_CS"/>
</dbReference>
<comment type="similarity">
    <text evidence="5">Belongs to the FNT transporter (TC 1.A.16) family.</text>
</comment>
<dbReference type="AlphaFoldDB" id="A0A1Y3U707"/>
<evidence type="ECO:0000256" key="2">
    <source>
        <dbReference type="ARBA" id="ARBA00022692"/>
    </source>
</evidence>
<reference evidence="8" key="1">
    <citation type="submission" date="2017-04" db="EMBL/GenBank/DDBJ databases">
        <title>Function of individual gut microbiota members based on whole genome sequencing of pure cultures obtained from chicken caecum.</title>
        <authorList>
            <person name="Medvecky M."/>
            <person name="Cejkova D."/>
            <person name="Polansky O."/>
            <person name="Karasova D."/>
            <person name="Kubasova T."/>
            <person name="Cizek A."/>
            <person name="Rychlik I."/>
        </authorList>
    </citation>
    <scope>NUCLEOTIDE SEQUENCE [LARGE SCALE GENOMIC DNA]</scope>
    <source>
        <strain evidence="8">An70</strain>
    </source>
</reference>
<evidence type="ECO:0008006" key="9">
    <source>
        <dbReference type="Google" id="ProtNLM"/>
    </source>
</evidence>
<dbReference type="GO" id="GO:0005886">
    <property type="term" value="C:plasma membrane"/>
    <property type="evidence" value="ECO:0007669"/>
    <property type="project" value="TreeGrafter"/>
</dbReference>
<name>A0A1Y3U707_9ACTN</name>
<feature type="transmembrane region" description="Helical" evidence="6">
    <location>
        <begin position="237"/>
        <end position="265"/>
    </location>
</feature>
<dbReference type="Pfam" id="PF01226">
    <property type="entry name" value="Form_Nir_trans"/>
    <property type="match status" value="1"/>
</dbReference>
<dbReference type="PROSITE" id="PS01005">
    <property type="entry name" value="FORMATE_NITRITE_TP_1"/>
    <property type="match status" value="1"/>
</dbReference>
<dbReference type="STRING" id="1118060.GCA_000311845_00922"/>
<feature type="transmembrane region" description="Helical" evidence="6">
    <location>
        <begin position="36"/>
        <end position="57"/>
    </location>
</feature>
<dbReference type="PANTHER" id="PTHR30520:SF6">
    <property type="entry name" value="FORMATE_NITRATE FAMILY TRANSPORTER (EUROFUNG)"/>
    <property type="match status" value="1"/>
</dbReference>
<feature type="transmembrane region" description="Helical" evidence="6">
    <location>
        <begin position="114"/>
        <end position="140"/>
    </location>
</feature>
<keyword evidence="2 6" id="KW-0812">Transmembrane</keyword>
<dbReference type="EMBL" id="NFHO01000001">
    <property type="protein sequence ID" value="OUN44534.1"/>
    <property type="molecule type" value="Genomic_DNA"/>
</dbReference>
<comment type="caution">
    <text evidence="7">The sequence shown here is derived from an EMBL/GenBank/DDBJ whole genome shotgun (WGS) entry which is preliminary data.</text>
</comment>
<evidence type="ECO:0000256" key="5">
    <source>
        <dbReference type="ARBA" id="ARBA00049660"/>
    </source>
</evidence>
<dbReference type="Proteomes" id="UP000196560">
    <property type="component" value="Unassembled WGS sequence"/>
</dbReference>
<comment type="subcellular location">
    <subcellularLocation>
        <location evidence="1">Membrane</location>
        <topology evidence="1">Multi-pass membrane protein</topology>
    </subcellularLocation>
</comment>
<keyword evidence="8" id="KW-1185">Reference proteome</keyword>
<dbReference type="Gene3D" id="1.20.1080.10">
    <property type="entry name" value="Glycerol uptake facilitator protein"/>
    <property type="match status" value="1"/>
</dbReference>
<proteinExistence type="inferred from homology"/>
<evidence type="ECO:0000256" key="3">
    <source>
        <dbReference type="ARBA" id="ARBA00022989"/>
    </source>
</evidence>
<feature type="transmembrane region" description="Helical" evidence="6">
    <location>
        <begin position="160"/>
        <end position="181"/>
    </location>
</feature>
<dbReference type="PROSITE" id="PS01006">
    <property type="entry name" value="FORMATE_NITRITE_TP_2"/>
    <property type="match status" value="1"/>
</dbReference>
<sequence length="270" mass="27774">MASDTPTMRPLLAPAEIEAKAEEVGETKASLPALRLLVLAIFAGAFIAFGGSFMLLVRSDASLGFAASQLLGGLVFTLGLFLVLVAGAELFTGNCLMVAGALSRRYAWTSVLRNWVIVYMGNAIGAVCIAVMFWAAGIFASNHGAVGEIALSVALTKAGLAPGVAFVRGILCNILVCLAVWMGFAGQSVCDKLAAAVLPVVAFVVLGFEHSIANLFFLPLGLLAQYAGVAGAGALTVAGVGLNLLFVTAGNIVGGALVGAAYWFAYKRQR</sequence>
<evidence type="ECO:0000256" key="6">
    <source>
        <dbReference type="SAM" id="Phobius"/>
    </source>
</evidence>
<evidence type="ECO:0000256" key="1">
    <source>
        <dbReference type="ARBA" id="ARBA00004141"/>
    </source>
</evidence>
<dbReference type="RefSeq" id="WP_087185650.1">
    <property type="nucleotide sequence ID" value="NZ_NFHO01000001.1"/>
</dbReference>
<keyword evidence="4 6" id="KW-0472">Membrane</keyword>
<keyword evidence="3 6" id="KW-1133">Transmembrane helix</keyword>
<gene>
    <name evidence="7" type="ORF">B5G21_00925</name>
</gene>
<feature type="transmembrane region" description="Helical" evidence="6">
    <location>
        <begin position="69"/>
        <end position="102"/>
    </location>
</feature>
<dbReference type="InterPro" id="IPR023271">
    <property type="entry name" value="Aquaporin-like"/>
</dbReference>
<dbReference type="GO" id="GO:0015499">
    <property type="term" value="F:formate transmembrane transporter activity"/>
    <property type="evidence" value="ECO:0007669"/>
    <property type="project" value="TreeGrafter"/>
</dbReference>
<dbReference type="eggNOG" id="COG2116">
    <property type="taxonomic scope" value="Bacteria"/>
</dbReference>
<evidence type="ECO:0000313" key="8">
    <source>
        <dbReference type="Proteomes" id="UP000196560"/>
    </source>
</evidence>
<evidence type="ECO:0000256" key="4">
    <source>
        <dbReference type="ARBA" id="ARBA00023136"/>
    </source>
</evidence>